<evidence type="ECO:0000313" key="2">
    <source>
        <dbReference type="EMBL" id="RUS94559.1"/>
    </source>
</evidence>
<protein>
    <recommendedName>
        <fullName evidence="1">Helicase ATP-binding domain-containing protein</fullName>
    </recommendedName>
</protein>
<evidence type="ECO:0000313" key="3">
    <source>
        <dbReference type="Proteomes" id="UP000276103"/>
    </source>
</evidence>
<dbReference type="RefSeq" id="WP_127055546.1">
    <property type="nucleotide sequence ID" value="NZ_RSCM01000013.1"/>
</dbReference>
<dbReference type="Gene3D" id="3.40.50.300">
    <property type="entry name" value="P-loop containing nucleotide triphosphate hydrolases"/>
    <property type="match status" value="2"/>
</dbReference>
<accession>A0A3S1C014</accession>
<dbReference type="SUPFAM" id="SSF52540">
    <property type="entry name" value="P-loop containing nucleoside triphosphate hydrolases"/>
    <property type="match status" value="2"/>
</dbReference>
<dbReference type="InterPro" id="IPR014001">
    <property type="entry name" value="Helicase_ATP-bd"/>
</dbReference>
<dbReference type="SUPFAM" id="SSF53335">
    <property type="entry name" value="S-adenosyl-L-methionine-dependent methyltransferases"/>
    <property type="match status" value="1"/>
</dbReference>
<gene>
    <name evidence="2" type="ORF">DSM107003_36880</name>
</gene>
<name>A0A3S1C014_ANAVA</name>
<dbReference type="InterPro" id="IPR052933">
    <property type="entry name" value="DNA_Protect_Modify"/>
</dbReference>
<dbReference type="Gene3D" id="3.40.50.150">
    <property type="entry name" value="Vaccinia Virus protein VP39"/>
    <property type="match status" value="1"/>
</dbReference>
<proteinExistence type="predicted"/>
<dbReference type="EMBL" id="RSCM01000013">
    <property type="protein sequence ID" value="RUS94559.1"/>
    <property type="molecule type" value="Genomic_DNA"/>
</dbReference>
<evidence type="ECO:0000259" key="1">
    <source>
        <dbReference type="SMART" id="SM00487"/>
    </source>
</evidence>
<sequence length="1705" mass="195778">MFTINSTIESELKATPQQRWENNKQAIITLQTLNTTPTQEQLQTLAKFNGWGCLPEIFSLNPQSRWVAKAQKELLTLLEQNEFNNAASSILNAHYTEPKIIRSIWEMLSRIGFTGSRILEPACGTGLFFGLMPEDIRCNSKLFGIELDKTPATIAKHLYPEAQIYNHGFEKVSFPEGYFDLVCGNFPFGDYGVNDSKYNFLGVSIHNYFLAKSADLVREEGLIAVITSTYTLDAPSSQKFRAWLGQKLELVTAVRLPSGVFNTIARTQVSPILLIFQRVKNPRHANTSKWINTQEVQIVPQDWGNEGDKTKAHLNEYFLSEFQGRSFDKYYQNQLQKSPQYTHLQQRIYPHVHHLLGTPSINKLYGEGFAILDDGRDLSEALCKIPLNVNYSPRKETEELLLVPPELQHIKEMAFCIHENQIYQRAKSHLVLVETVERNRIEDFWQLRSCLIKVINAQQTVNDEELTQLQQELKNSYNSFIRKWGRINSKYNLIHLGKDPNYYLVRTLEKSNYKLADIFSKRVCRSYSAPTKVNSAQDALTHSLNIKGCLDLDYISEISNLSQEEIIQQLDADNLIFYNPINQKWELAAQYLSGNVYRKLQEATAANLAKNIEALKAVQPLPMLPDATEDIKLACLETSNIDWNSLTDSQKDKILNKKIHIMLGTNWIKPEIYQQFAKEILKIKVTISHITSSSTSFWTIGGNSDDLTEYGTSSIDSAKLLEKGLNRQDPRIIIYESKDTINTLASNEATEEARAKLELIKITFRNWIWENQQRCVELYTYYNTQINVFSARKYNGNYLQLPGSNPHVQLNYWQLDGVSRILEENATFLAHDVGLGKTYTMIASIMECRRLGLANKPMLVVLNGTEKQIEESFRYLYPMANLLVPDKLDAEGRKIFTAAIQTGDFDCTIITHSQFFSLALSENYQLAFHNQEKEILQAFLRNESNDRITTKQLKKALKSLENKINKVTASTRKDNHIDFDNLTDMLVIDEVHEFKNLSIITKMYNIRGIPKNWSQRASDTYMKILHILGDMLTETCSKFTGKVIGATGTILSNTMAELFNWMRMFQLPKLRELGIETFDEWASQFAEPTSSAEVTASGKYKVVTRFKSFCNIQALRGLMDQFVDLRTNDNIGDVLKRPKPKFIDVVVDPSPAQLQFLREALKRSEKIYTRQVAPSIDNMLKVTTDLTKAALTMRLLGETKEADISKLHECVWNSWQIWKLTNTVKGTQLIFCDASIPKPDKYSTYLYLKMLFIALGIPESQIAFVHDFNKSKRTKLFELIDSGAVRILLGSTKKLGTGCNVHRRGLWAIHHLDAPWRPSDLTQREGRGIRQGNGEFMGFTLPFVWIFRYITERLDALRWQTLQWKQEMTAKFLNGEDLDNVEDCDQGIYSYAQIKSMATGNSLLIEESNLRSELNSLLIQQRSHQRQQFSLGWNIDNWNRKIQDLERKIDWLQEDLKIIKPVFKEIKAAQISKRISLECKEIFQNQNTSTRKVANYRGFDVYAYYRPGNNKLGVYIKCCGNEYYFPWVIDNKKGSIEFQRSHPLISLDTMIDSLPEYLPRLQEELENAKVEKARLESLVGQSFPHSERIDDVSKRLQEIDAILQEDEAALDTSELSSNDENGEDSDDDFWLNDERCIQECHIHPGIVDKLFSRSTKDIEWISDISQVITTIKPINSQPPASSTISKIHDFPSSLKKVAGVQLTLF</sequence>
<dbReference type="PRINTS" id="PR00507">
    <property type="entry name" value="N12N6MTFRASE"/>
</dbReference>
<comment type="caution">
    <text evidence="2">The sequence shown here is derived from an EMBL/GenBank/DDBJ whole genome shotgun (WGS) entry which is preliminary data.</text>
</comment>
<reference evidence="2 3" key="1">
    <citation type="journal article" date="2019" name="Genome Biol. Evol.">
        <title>Day and night: Metabolic profiles and evolutionary relationships of six axenic non-marine cyanobacteria.</title>
        <authorList>
            <person name="Will S.E."/>
            <person name="Henke P."/>
            <person name="Boedeker C."/>
            <person name="Huang S."/>
            <person name="Brinkmann H."/>
            <person name="Rohde M."/>
            <person name="Jarek M."/>
            <person name="Friedl T."/>
            <person name="Seufert S."/>
            <person name="Schumacher M."/>
            <person name="Overmann J."/>
            <person name="Neumann-Schaal M."/>
            <person name="Petersen J."/>
        </authorList>
    </citation>
    <scope>NUCLEOTIDE SEQUENCE [LARGE SCALE GENOMIC DNA]</scope>
    <source>
        <strain evidence="2 3">SAG 1403-4b</strain>
    </source>
</reference>
<dbReference type="Proteomes" id="UP000276103">
    <property type="component" value="Unassembled WGS sequence"/>
</dbReference>
<feature type="domain" description="Helicase ATP-binding" evidence="1">
    <location>
        <begin position="806"/>
        <end position="1085"/>
    </location>
</feature>
<dbReference type="OrthoDB" id="9815272at2"/>
<keyword evidence="3" id="KW-1185">Reference proteome</keyword>
<dbReference type="InterPro" id="IPR029063">
    <property type="entry name" value="SAM-dependent_MTases_sf"/>
</dbReference>
<dbReference type="PANTHER" id="PTHR41313:SF1">
    <property type="entry name" value="DNA METHYLASE ADENINE-SPECIFIC DOMAIN-CONTAINING PROTEIN"/>
    <property type="match status" value="1"/>
</dbReference>
<dbReference type="InterPro" id="IPR027417">
    <property type="entry name" value="P-loop_NTPase"/>
</dbReference>
<dbReference type="PANTHER" id="PTHR41313">
    <property type="entry name" value="ADENINE-SPECIFIC METHYLTRANSFERASE"/>
    <property type="match status" value="1"/>
</dbReference>
<dbReference type="SMART" id="SM00487">
    <property type="entry name" value="DEXDc"/>
    <property type="match status" value="1"/>
</dbReference>
<organism evidence="2 3">
    <name type="scientific">Trichormus variabilis SAG 1403-4b</name>
    <dbReference type="NCBI Taxonomy" id="447716"/>
    <lineage>
        <taxon>Bacteria</taxon>
        <taxon>Bacillati</taxon>
        <taxon>Cyanobacteriota</taxon>
        <taxon>Cyanophyceae</taxon>
        <taxon>Nostocales</taxon>
        <taxon>Nostocaceae</taxon>
        <taxon>Trichormus</taxon>
    </lineage>
</organism>